<feature type="non-terminal residue" evidence="1">
    <location>
        <position position="110"/>
    </location>
</feature>
<proteinExistence type="predicted"/>
<dbReference type="Proteomes" id="UP000265520">
    <property type="component" value="Unassembled WGS sequence"/>
</dbReference>
<protein>
    <submittedName>
        <fullName evidence="1">Uncharacterized protein</fullName>
    </submittedName>
</protein>
<evidence type="ECO:0000313" key="1">
    <source>
        <dbReference type="EMBL" id="MCI44248.1"/>
    </source>
</evidence>
<dbReference type="EMBL" id="LXQA010327975">
    <property type="protein sequence ID" value="MCI44248.1"/>
    <property type="molecule type" value="Genomic_DNA"/>
</dbReference>
<feature type="non-terminal residue" evidence="1">
    <location>
        <position position="1"/>
    </location>
</feature>
<name>A0A392S5Z2_9FABA</name>
<comment type="caution">
    <text evidence="1">The sequence shown here is derived from an EMBL/GenBank/DDBJ whole genome shotgun (WGS) entry which is preliminary data.</text>
</comment>
<organism evidence="1 2">
    <name type="scientific">Trifolium medium</name>
    <dbReference type="NCBI Taxonomy" id="97028"/>
    <lineage>
        <taxon>Eukaryota</taxon>
        <taxon>Viridiplantae</taxon>
        <taxon>Streptophyta</taxon>
        <taxon>Embryophyta</taxon>
        <taxon>Tracheophyta</taxon>
        <taxon>Spermatophyta</taxon>
        <taxon>Magnoliopsida</taxon>
        <taxon>eudicotyledons</taxon>
        <taxon>Gunneridae</taxon>
        <taxon>Pentapetalae</taxon>
        <taxon>rosids</taxon>
        <taxon>fabids</taxon>
        <taxon>Fabales</taxon>
        <taxon>Fabaceae</taxon>
        <taxon>Papilionoideae</taxon>
        <taxon>50 kb inversion clade</taxon>
        <taxon>NPAAA clade</taxon>
        <taxon>Hologalegina</taxon>
        <taxon>IRL clade</taxon>
        <taxon>Trifolieae</taxon>
        <taxon>Trifolium</taxon>
    </lineage>
</organism>
<sequence>CKECKKEEGPVDVELRCQQLIEVANKAQELLSKNIEQYRLCYEVVTQLKTPSVMEGLITRIVHFSMVETDRVHTAVLSQGEVIKKLERQVEQLTNMIVTLTTRVPDQSAN</sequence>
<dbReference type="AlphaFoldDB" id="A0A392S5Z2"/>
<accession>A0A392S5Z2</accession>
<keyword evidence="2" id="KW-1185">Reference proteome</keyword>
<reference evidence="1 2" key="1">
    <citation type="journal article" date="2018" name="Front. Plant Sci.">
        <title>Red Clover (Trifolium pratense) and Zigzag Clover (T. medium) - A Picture of Genomic Similarities and Differences.</title>
        <authorList>
            <person name="Dluhosova J."/>
            <person name="Istvanek J."/>
            <person name="Nedelnik J."/>
            <person name="Repkova J."/>
        </authorList>
    </citation>
    <scope>NUCLEOTIDE SEQUENCE [LARGE SCALE GENOMIC DNA]</scope>
    <source>
        <strain evidence="2">cv. 10/8</strain>
        <tissue evidence="1">Leaf</tissue>
    </source>
</reference>
<evidence type="ECO:0000313" key="2">
    <source>
        <dbReference type="Proteomes" id="UP000265520"/>
    </source>
</evidence>